<dbReference type="InterPro" id="IPR057135">
    <property type="entry name" value="At4g27190-like_LRR"/>
</dbReference>
<dbReference type="Pfam" id="PF25019">
    <property type="entry name" value="LRR_R13L1-DRL21"/>
    <property type="match status" value="2"/>
</dbReference>
<evidence type="ECO:0000313" key="4">
    <source>
        <dbReference type="Proteomes" id="UP001457282"/>
    </source>
</evidence>
<feature type="domain" description="Disease resistance protein At4g27190-like leucine-rich repeats" evidence="1">
    <location>
        <begin position="340"/>
        <end position="451"/>
    </location>
</feature>
<dbReference type="Proteomes" id="UP001457282">
    <property type="component" value="Unassembled WGS sequence"/>
</dbReference>
<dbReference type="EMBL" id="JBEDUW010000004">
    <property type="protein sequence ID" value="KAK9933142.1"/>
    <property type="molecule type" value="Genomic_DNA"/>
</dbReference>
<dbReference type="PANTHER" id="PTHR47186">
    <property type="entry name" value="LEUCINE-RICH REPEAT-CONTAINING PROTEIN 57"/>
    <property type="match status" value="1"/>
</dbReference>
<dbReference type="AlphaFoldDB" id="A0AAW1X8X6"/>
<proteinExistence type="predicted"/>
<dbReference type="InterPro" id="IPR006553">
    <property type="entry name" value="Leu-rich_rpt_Cys-con_subtyp"/>
</dbReference>
<dbReference type="Pfam" id="PF23247">
    <property type="entry name" value="LRR_RPS2"/>
    <property type="match status" value="1"/>
</dbReference>
<gene>
    <name evidence="3" type="ORF">M0R45_020348</name>
</gene>
<reference evidence="3 4" key="1">
    <citation type="journal article" date="2023" name="G3 (Bethesda)">
        <title>A chromosome-length genome assembly and annotation of blackberry (Rubus argutus, cv. 'Hillquist').</title>
        <authorList>
            <person name="Bruna T."/>
            <person name="Aryal R."/>
            <person name="Dudchenko O."/>
            <person name="Sargent D.J."/>
            <person name="Mead D."/>
            <person name="Buti M."/>
            <person name="Cavallini A."/>
            <person name="Hytonen T."/>
            <person name="Andres J."/>
            <person name="Pham M."/>
            <person name="Weisz D."/>
            <person name="Mascagni F."/>
            <person name="Usai G."/>
            <person name="Natali L."/>
            <person name="Bassil N."/>
            <person name="Fernandez G.E."/>
            <person name="Lomsadze A."/>
            <person name="Armour M."/>
            <person name="Olukolu B."/>
            <person name="Poorten T."/>
            <person name="Britton C."/>
            <person name="Davik J."/>
            <person name="Ashrafi H."/>
            <person name="Aiden E.L."/>
            <person name="Borodovsky M."/>
            <person name="Worthington M."/>
        </authorList>
    </citation>
    <scope>NUCLEOTIDE SEQUENCE [LARGE SCALE GENOMIC DNA]</scope>
    <source>
        <strain evidence="3">PI 553951</strain>
    </source>
</reference>
<comment type="caution">
    <text evidence="3">The sequence shown here is derived from an EMBL/GenBank/DDBJ whole genome shotgun (WGS) entry which is preliminary data.</text>
</comment>
<evidence type="ECO:0000259" key="2">
    <source>
        <dbReference type="Pfam" id="PF25019"/>
    </source>
</evidence>
<feature type="domain" description="R13L1/DRL21-like LRR repeat region" evidence="2">
    <location>
        <begin position="58"/>
        <end position="153"/>
    </location>
</feature>
<dbReference type="Gene3D" id="3.80.10.10">
    <property type="entry name" value="Ribonuclease Inhibitor"/>
    <property type="match status" value="4"/>
</dbReference>
<name>A0AAW1X8X6_RUBAR</name>
<keyword evidence="4" id="KW-1185">Reference proteome</keyword>
<sequence length="579" mass="65998">MRRTKLKKIPQEMQNLINLRHLYFDEEAVEVPAGILERLTNLRTLGYFTVGKEMGPGIGELGGLNQLKGQLIIRNLEHVRDGEEAKNALLVHKRNLYKLEFKWTDSEPTHSNSEKVLDGLQPHPNLQKLKIKGFMGAKLPSWVMSLEKLKELRELIEWKEAPMMSNGGKVLVFPCLEELSLRDCPELRNAPSHFPCLKKLEIDGMGHKMPMENIVSTPELTTLTDVEIYSVKGLTCVPEEMLMKNKNLTSLWIRNCADLTCIAPNVFGCCTSLQSLSIRYCEKVRDLADGLDTLPLLEELYVDECPSLELIQITQGMESLRKVEIKNCGGLSIPPSGLEFCTSLQELTVWDCPLLPSISFTRVLQRLRIMDCSELTSISMSSHQRGESEEEEIFPSLLKELRIEDCHSLESIIPANLQGFTCLCDLRIRNCGKLKYLPTGLHCLTSLKELRIGGLWEELDSFPDFQLPPNSQLDRLRLVGWPKLKCLPQIHHLTCLTILKIYNFGGLESLPEWLGNLESLEKLFLDHCENLKYLPTLEAMQRLTNLKTLYIWRCPLLEERCLTNGPEWPKISHFGGYST</sequence>
<protein>
    <submittedName>
        <fullName evidence="3">Uncharacterized protein</fullName>
    </submittedName>
</protein>
<dbReference type="InterPro" id="IPR032675">
    <property type="entry name" value="LRR_dom_sf"/>
</dbReference>
<feature type="domain" description="R13L1/DRL21-like LRR repeat region" evidence="2">
    <location>
        <begin position="496"/>
        <end position="550"/>
    </location>
</feature>
<dbReference type="PANTHER" id="PTHR47186:SF18">
    <property type="entry name" value="RX N-TERMINAL DOMAIN-CONTAINING PROTEIN"/>
    <property type="match status" value="1"/>
</dbReference>
<evidence type="ECO:0000313" key="3">
    <source>
        <dbReference type="EMBL" id="KAK9933142.1"/>
    </source>
</evidence>
<dbReference type="SMART" id="SM00367">
    <property type="entry name" value="LRR_CC"/>
    <property type="match status" value="3"/>
</dbReference>
<dbReference type="SUPFAM" id="SSF52047">
    <property type="entry name" value="RNI-like"/>
    <property type="match status" value="3"/>
</dbReference>
<accession>A0AAW1X8X6</accession>
<organism evidence="3 4">
    <name type="scientific">Rubus argutus</name>
    <name type="common">Southern blackberry</name>
    <dbReference type="NCBI Taxonomy" id="59490"/>
    <lineage>
        <taxon>Eukaryota</taxon>
        <taxon>Viridiplantae</taxon>
        <taxon>Streptophyta</taxon>
        <taxon>Embryophyta</taxon>
        <taxon>Tracheophyta</taxon>
        <taxon>Spermatophyta</taxon>
        <taxon>Magnoliopsida</taxon>
        <taxon>eudicotyledons</taxon>
        <taxon>Gunneridae</taxon>
        <taxon>Pentapetalae</taxon>
        <taxon>rosids</taxon>
        <taxon>fabids</taxon>
        <taxon>Rosales</taxon>
        <taxon>Rosaceae</taxon>
        <taxon>Rosoideae</taxon>
        <taxon>Rosoideae incertae sedis</taxon>
        <taxon>Rubus</taxon>
    </lineage>
</organism>
<evidence type="ECO:0000259" key="1">
    <source>
        <dbReference type="Pfam" id="PF23247"/>
    </source>
</evidence>
<dbReference type="InterPro" id="IPR056789">
    <property type="entry name" value="LRR_R13L1-DRL21"/>
</dbReference>